<keyword evidence="4 6" id="KW-1133">Transmembrane helix</keyword>
<feature type="transmembrane region" description="Helical" evidence="6">
    <location>
        <begin position="21"/>
        <end position="39"/>
    </location>
</feature>
<dbReference type="PANTHER" id="PTHR30619">
    <property type="entry name" value="DNA INTERNALIZATION/COMPETENCE PROTEIN COMEC/REC2"/>
    <property type="match status" value="1"/>
</dbReference>
<dbReference type="Pfam" id="PF00753">
    <property type="entry name" value="Lactamase_B"/>
    <property type="match status" value="1"/>
</dbReference>
<dbReference type="Gene3D" id="3.60.15.10">
    <property type="entry name" value="Ribonuclease Z/Hydroxyacylglutathione hydrolase-like"/>
    <property type="match status" value="1"/>
</dbReference>
<dbReference type="InterPro" id="IPR004477">
    <property type="entry name" value="ComEC_N"/>
</dbReference>
<dbReference type="SMART" id="SM00849">
    <property type="entry name" value="Lactamase_B"/>
    <property type="match status" value="1"/>
</dbReference>
<dbReference type="InterPro" id="IPR052159">
    <property type="entry name" value="Competence_DNA_uptake"/>
</dbReference>
<name>A0A521FYZ5_9BACT</name>
<dbReference type="EMBL" id="NQJD01000045">
    <property type="protein sequence ID" value="TAA73986.1"/>
    <property type="molecule type" value="Genomic_DNA"/>
</dbReference>
<feature type="transmembrane region" description="Helical" evidence="6">
    <location>
        <begin position="417"/>
        <end position="441"/>
    </location>
</feature>
<comment type="caution">
    <text evidence="8">The sequence shown here is derived from an EMBL/GenBank/DDBJ whole genome shotgun (WGS) entry which is preliminary data.</text>
</comment>
<feature type="transmembrane region" description="Helical" evidence="6">
    <location>
        <begin position="45"/>
        <end position="61"/>
    </location>
</feature>
<dbReference type="NCBIfam" id="TIGR00360">
    <property type="entry name" value="ComEC_N-term"/>
    <property type="match status" value="1"/>
</dbReference>
<feature type="transmembrane region" description="Helical" evidence="6">
    <location>
        <begin position="483"/>
        <end position="502"/>
    </location>
</feature>
<organism evidence="8 9">
    <name type="scientific">Candidatus Electronema aureum</name>
    <dbReference type="NCBI Taxonomy" id="2005002"/>
    <lineage>
        <taxon>Bacteria</taxon>
        <taxon>Pseudomonadati</taxon>
        <taxon>Thermodesulfobacteriota</taxon>
        <taxon>Desulfobulbia</taxon>
        <taxon>Desulfobulbales</taxon>
        <taxon>Desulfobulbaceae</taxon>
        <taxon>Candidatus Electronema</taxon>
    </lineage>
</organism>
<feature type="transmembrane region" description="Helical" evidence="6">
    <location>
        <begin position="508"/>
        <end position="530"/>
    </location>
</feature>
<evidence type="ECO:0000259" key="7">
    <source>
        <dbReference type="SMART" id="SM00849"/>
    </source>
</evidence>
<evidence type="ECO:0000256" key="1">
    <source>
        <dbReference type="ARBA" id="ARBA00004651"/>
    </source>
</evidence>
<sequence length="822" mass="90087">MDKHQQKMPFPAAALRWCNRNILLPVTVCFIIGISTARLHPLPEYAAGIAFALLFLATLIFSRRRQQLALFLSLPLFFLAGYLHLLQQLALPKTGGQLAALIHEQTQVTLVGTLASMIEKSAVQTEQGEEIISRFELEVEEVLLRHRWQSVRGRVRLTMQGRADGLRPGMSLMILAKARPAGSFNTPGSFDYQGHLAAKGIYVSGWVGGREDMLVLNDQTKSGLHRLRSLPEQVRQEAGLFIRQHLSPEVAGVYQALLIGSQAAISPQIQEQFKATGTTHILSISGLHISLLALMVSALLNKLLRRSHWLLLHTHIPTLALLGTLPLLLLYSLIAGMNTPVLRSLIMAAALLGAVILRRRHDMLHLLAAAALLVLILHPLALFTASFQLSFSAVAALVLFLPQIMPPTTTDGSKRVVYLRSALLASIAATVGTLPLVLLHFHRFSIVGPLTNLLLEPLLCFWALPWGLAAIPYIFVKPQVAVLLLKIGSVGIWAGLHGTAIASALPWVSIWTISPTVAEILFYGLLLLLWSLKFRKMALAGAALLTLHFTWGIWFPAQSGTSKVAVLDVGQGSSVFLQLPDGSRILVDGGSGSKESGLNIGEQVIAPYLWSQRIWRLDQAVISHPHNDHFSGMDFILAHFRPRLLWINGDAHREGKYQQILDQAAQQGMQVLIPERGRRLAQGKDFALTVVGMTGLPVRSEEVNDAALVLRYQHGRRAFLLPGDIGKQSEDILLRQGAELKADVLLAGHHGSRTSTGPDFLAAVQPKLIVVSAGRGSRQQYFPAPANRALWQEKKIPVQITREQGTVSCVTDGETLKCKSVK</sequence>
<dbReference type="Proteomes" id="UP000316238">
    <property type="component" value="Unassembled WGS sequence"/>
</dbReference>
<feature type="transmembrane region" description="Helical" evidence="6">
    <location>
        <begin position="68"/>
        <end position="85"/>
    </location>
</feature>
<proteinExistence type="predicted"/>
<keyword evidence="3 6" id="KW-0812">Transmembrane</keyword>
<dbReference type="AlphaFoldDB" id="A0A521FYZ5"/>
<protein>
    <submittedName>
        <fullName evidence="8">Competence protein ComEC</fullName>
    </submittedName>
</protein>
<evidence type="ECO:0000313" key="9">
    <source>
        <dbReference type="Proteomes" id="UP000316238"/>
    </source>
</evidence>
<feature type="transmembrane region" description="Helical" evidence="6">
    <location>
        <begin position="281"/>
        <end position="304"/>
    </location>
</feature>
<dbReference type="InterPro" id="IPR001279">
    <property type="entry name" value="Metallo-B-lactamas"/>
</dbReference>
<feature type="transmembrane region" description="Helical" evidence="6">
    <location>
        <begin position="340"/>
        <end position="357"/>
    </location>
</feature>
<dbReference type="InterPro" id="IPR025405">
    <property type="entry name" value="DUF4131"/>
</dbReference>
<dbReference type="Pfam" id="PF03772">
    <property type="entry name" value="Competence"/>
    <property type="match status" value="1"/>
</dbReference>
<dbReference type="NCBIfam" id="TIGR00361">
    <property type="entry name" value="ComEC_Rec2"/>
    <property type="match status" value="1"/>
</dbReference>
<dbReference type="Pfam" id="PF13567">
    <property type="entry name" value="DUF4131"/>
    <property type="match status" value="1"/>
</dbReference>
<dbReference type="SUPFAM" id="SSF56281">
    <property type="entry name" value="Metallo-hydrolase/oxidoreductase"/>
    <property type="match status" value="1"/>
</dbReference>
<comment type="subcellular location">
    <subcellularLocation>
        <location evidence="1">Cell membrane</location>
        <topology evidence="1">Multi-pass membrane protein</topology>
    </subcellularLocation>
</comment>
<feature type="transmembrane region" description="Helical" evidence="6">
    <location>
        <begin position="316"/>
        <end position="334"/>
    </location>
</feature>
<dbReference type="InterPro" id="IPR035681">
    <property type="entry name" value="ComA-like_MBL"/>
</dbReference>
<evidence type="ECO:0000256" key="6">
    <source>
        <dbReference type="SAM" id="Phobius"/>
    </source>
</evidence>
<evidence type="ECO:0000256" key="4">
    <source>
        <dbReference type="ARBA" id="ARBA00022989"/>
    </source>
</evidence>
<accession>A0A521FYZ5</accession>
<feature type="transmembrane region" description="Helical" evidence="6">
    <location>
        <begin position="453"/>
        <end position="476"/>
    </location>
</feature>
<dbReference type="InterPro" id="IPR036866">
    <property type="entry name" value="RibonucZ/Hydroxyglut_hydro"/>
</dbReference>
<keyword evidence="5 6" id="KW-0472">Membrane</keyword>
<dbReference type="InterPro" id="IPR004797">
    <property type="entry name" value="Competence_ComEC/Rec2"/>
</dbReference>
<dbReference type="PANTHER" id="PTHR30619:SF1">
    <property type="entry name" value="RECOMBINATION PROTEIN 2"/>
    <property type="match status" value="1"/>
</dbReference>
<keyword evidence="9" id="KW-1185">Reference proteome</keyword>
<evidence type="ECO:0000256" key="5">
    <source>
        <dbReference type="ARBA" id="ARBA00023136"/>
    </source>
</evidence>
<keyword evidence="2" id="KW-1003">Cell membrane</keyword>
<dbReference type="GO" id="GO:0005886">
    <property type="term" value="C:plasma membrane"/>
    <property type="evidence" value="ECO:0007669"/>
    <property type="project" value="UniProtKB-SubCell"/>
</dbReference>
<feature type="transmembrane region" description="Helical" evidence="6">
    <location>
        <begin position="537"/>
        <end position="557"/>
    </location>
</feature>
<feature type="transmembrane region" description="Helical" evidence="6">
    <location>
        <begin position="387"/>
        <end position="405"/>
    </location>
</feature>
<reference evidence="8" key="1">
    <citation type="submission" date="2017-07" db="EMBL/GenBank/DDBJ databases">
        <title>The cable genome - Insights into the physiology and evolution of filamentous bacteria capable of sulfide oxidation via long distance electron transfer.</title>
        <authorList>
            <person name="Thorup C."/>
            <person name="Bjerg J.T."/>
            <person name="Schreiber L."/>
            <person name="Nielsen L.P."/>
            <person name="Kjeldsen K.U."/>
            <person name="Boesen T."/>
            <person name="Boggild A."/>
            <person name="Meysman F."/>
            <person name="Geelhoed J."/>
            <person name="Schramm A."/>
        </authorList>
    </citation>
    <scope>NUCLEOTIDE SEQUENCE [LARGE SCALE GENOMIC DNA]</scope>
    <source>
        <strain evidence="8">GS</strain>
    </source>
</reference>
<evidence type="ECO:0000256" key="2">
    <source>
        <dbReference type="ARBA" id="ARBA00022475"/>
    </source>
</evidence>
<feature type="transmembrane region" description="Helical" evidence="6">
    <location>
        <begin position="364"/>
        <end position="381"/>
    </location>
</feature>
<dbReference type="GO" id="GO:0030420">
    <property type="term" value="P:establishment of competence for transformation"/>
    <property type="evidence" value="ECO:0007669"/>
    <property type="project" value="InterPro"/>
</dbReference>
<feature type="domain" description="Metallo-beta-lactamase" evidence="7">
    <location>
        <begin position="571"/>
        <end position="775"/>
    </location>
</feature>
<evidence type="ECO:0000256" key="3">
    <source>
        <dbReference type="ARBA" id="ARBA00022692"/>
    </source>
</evidence>
<gene>
    <name evidence="8" type="ORF">CDV28_1458</name>
</gene>
<dbReference type="CDD" id="cd07731">
    <property type="entry name" value="ComA-like_MBL-fold"/>
    <property type="match status" value="1"/>
</dbReference>
<evidence type="ECO:0000313" key="8">
    <source>
        <dbReference type="EMBL" id="TAA73986.1"/>
    </source>
</evidence>